<keyword evidence="3" id="KW-1185">Reference proteome</keyword>
<evidence type="ECO:0000313" key="3">
    <source>
        <dbReference type="Proteomes" id="UP000645966"/>
    </source>
</evidence>
<evidence type="ECO:0000313" key="2">
    <source>
        <dbReference type="EMBL" id="MBI8989298.1"/>
    </source>
</evidence>
<dbReference type="RefSeq" id="WP_198738293.1">
    <property type="nucleotide sequence ID" value="NZ_JAEIOS010000011.1"/>
</dbReference>
<gene>
    <name evidence="2" type="ORF">JDV75_05925</name>
</gene>
<evidence type="ECO:0000256" key="1">
    <source>
        <dbReference type="SAM" id="Phobius"/>
    </source>
</evidence>
<dbReference type="EMBL" id="JAEIOS010000011">
    <property type="protein sequence ID" value="MBI8989298.1"/>
    <property type="molecule type" value="Genomic_DNA"/>
</dbReference>
<sequence>MSLSEQEQRMFREIEESLMSDPKFGAGLGAGVSAESRRPAISLRGIAIGAVGLLLLIGGVALSLQSLWFVALSVLGFLVMFGAGVWMLNGGDSSDGLDLDFSGGPSRRTRLGGSGGSGFGLGSAMEERFRKRFED</sequence>
<dbReference type="Pfam" id="PF11239">
    <property type="entry name" value="DUF3040"/>
    <property type="match status" value="1"/>
</dbReference>
<dbReference type="InterPro" id="IPR021401">
    <property type="entry name" value="DUF3040"/>
</dbReference>
<comment type="caution">
    <text evidence="2">The sequence shown here is derived from an EMBL/GenBank/DDBJ whole genome shotgun (WGS) entry which is preliminary data.</text>
</comment>
<proteinExistence type="predicted"/>
<organism evidence="2 3">
    <name type="scientific">Corynebacterium meridianum</name>
    <dbReference type="NCBI Taxonomy" id="2765363"/>
    <lineage>
        <taxon>Bacteria</taxon>
        <taxon>Bacillati</taxon>
        <taxon>Actinomycetota</taxon>
        <taxon>Actinomycetes</taxon>
        <taxon>Mycobacteriales</taxon>
        <taxon>Corynebacteriaceae</taxon>
        <taxon>Corynebacterium</taxon>
    </lineage>
</organism>
<keyword evidence="1" id="KW-0472">Membrane</keyword>
<keyword evidence="1" id="KW-0812">Transmembrane</keyword>
<name>A0A934I8N0_9CORY</name>
<dbReference type="Proteomes" id="UP000645966">
    <property type="component" value="Unassembled WGS sequence"/>
</dbReference>
<feature type="transmembrane region" description="Helical" evidence="1">
    <location>
        <begin position="67"/>
        <end position="88"/>
    </location>
</feature>
<feature type="transmembrane region" description="Helical" evidence="1">
    <location>
        <begin position="41"/>
        <end position="61"/>
    </location>
</feature>
<reference evidence="2" key="1">
    <citation type="submission" date="2020-12" db="EMBL/GenBank/DDBJ databases">
        <title>Genome public.</title>
        <authorList>
            <person name="Sun Q."/>
        </authorList>
    </citation>
    <scope>NUCLEOTIDE SEQUENCE</scope>
    <source>
        <strain evidence="2">CCM 8863</strain>
    </source>
</reference>
<protein>
    <submittedName>
        <fullName evidence="2">DUF3040 domain-containing protein</fullName>
    </submittedName>
</protein>
<accession>A0A934I8N0</accession>
<dbReference type="AlphaFoldDB" id="A0A934I8N0"/>
<keyword evidence="1" id="KW-1133">Transmembrane helix</keyword>